<proteinExistence type="predicted"/>
<keyword evidence="2" id="KW-1185">Reference proteome</keyword>
<dbReference type="AlphaFoldDB" id="A0A4S8LNS7"/>
<protein>
    <submittedName>
        <fullName evidence="1">Uncharacterized protein</fullName>
    </submittedName>
</protein>
<name>A0A4S8LNS7_DENBC</name>
<evidence type="ECO:0000313" key="1">
    <source>
        <dbReference type="EMBL" id="THU91022.1"/>
    </source>
</evidence>
<gene>
    <name evidence="1" type="ORF">K435DRAFT_801578</name>
</gene>
<evidence type="ECO:0000313" key="2">
    <source>
        <dbReference type="Proteomes" id="UP000297245"/>
    </source>
</evidence>
<accession>A0A4S8LNS7</accession>
<dbReference type="Proteomes" id="UP000297245">
    <property type="component" value="Unassembled WGS sequence"/>
</dbReference>
<reference evidence="1 2" key="1">
    <citation type="journal article" date="2019" name="Nat. Ecol. Evol.">
        <title>Megaphylogeny resolves global patterns of mushroom evolution.</title>
        <authorList>
            <person name="Varga T."/>
            <person name="Krizsan K."/>
            <person name="Foldi C."/>
            <person name="Dima B."/>
            <person name="Sanchez-Garcia M."/>
            <person name="Sanchez-Ramirez S."/>
            <person name="Szollosi G.J."/>
            <person name="Szarkandi J.G."/>
            <person name="Papp V."/>
            <person name="Albert L."/>
            <person name="Andreopoulos W."/>
            <person name="Angelini C."/>
            <person name="Antonin V."/>
            <person name="Barry K.W."/>
            <person name="Bougher N.L."/>
            <person name="Buchanan P."/>
            <person name="Buyck B."/>
            <person name="Bense V."/>
            <person name="Catcheside P."/>
            <person name="Chovatia M."/>
            <person name="Cooper J."/>
            <person name="Damon W."/>
            <person name="Desjardin D."/>
            <person name="Finy P."/>
            <person name="Geml J."/>
            <person name="Haridas S."/>
            <person name="Hughes K."/>
            <person name="Justo A."/>
            <person name="Karasinski D."/>
            <person name="Kautmanova I."/>
            <person name="Kiss B."/>
            <person name="Kocsube S."/>
            <person name="Kotiranta H."/>
            <person name="LaButti K.M."/>
            <person name="Lechner B.E."/>
            <person name="Liimatainen K."/>
            <person name="Lipzen A."/>
            <person name="Lukacs Z."/>
            <person name="Mihaltcheva S."/>
            <person name="Morgado L.N."/>
            <person name="Niskanen T."/>
            <person name="Noordeloos M.E."/>
            <person name="Ohm R.A."/>
            <person name="Ortiz-Santana B."/>
            <person name="Ovrebo C."/>
            <person name="Racz N."/>
            <person name="Riley R."/>
            <person name="Savchenko A."/>
            <person name="Shiryaev A."/>
            <person name="Soop K."/>
            <person name="Spirin V."/>
            <person name="Szebenyi C."/>
            <person name="Tomsovsky M."/>
            <person name="Tulloss R.E."/>
            <person name="Uehling J."/>
            <person name="Grigoriev I.V."/>
            <person name="Vagvolgyi C."/>
            <person name="Papp T."/>
            <person name="Martin F.M."/>
            <person name="Miettinen O."/>
            <person name="Hibbett D.S."/>
            <person name="Nagy L.G."/>
        </authorList>
    </citation>
    <scope>NUCLEOTIDE SEQUENCE [LARGE SCALE GENOMIC DNA]</scope>
    <source>
        <strain evidence="1 2">CBS 962.96</strain>
    </source>
</reference>
<sequence length="214" mass="23918">MVPSLLNDDPSQLRLRNPINGLHSQKFLVTGLLWIVYMTWLRPIARLGVQMMDSGYYDANSFQALLIYNKIKPRPSSPDGKPTADDSIPPANHNYVRITASDMTYDDATPVVGFAKFLTHAGISIGTVDEAMFFQACYHESVIRMMFGGTPRATLTTDNHHIPSDWDLVQIKEHRRRVSVAGLLISERKLPNNYLPPRVAPIQDAGVDISNLSV</sequence>
<dbReference type="EMBL" id="ML179318">
    <property type="protein sequence ID" value="THU91022.1"/>
    <property type="molecule type" value="Genomic_DNA"/>
</dbReference>
<organism evidence="1 2">
    <name type="scientific">Dendrothele bispora (strain CBS 962.96)</name>
    <dbReference type="NCBI Taxonomy" id="1314807"/>
    <lineage>
        <taxon>Eukaryota</taxon>
        <taxon>Fungi</taxon>
        <taxon>Dikarya</taxon>
        <taxon>Basidiomycota</taxon>
        <taxon>Agaricomycotina</taxon>
        <taxon>Agaricomycetes</taxon>
        <taxon>Agaricomycetidae</taxon>
        <taxon>Agaricales</taxon>
        <taxon>Agaricales incertae sedis</taxon>
        <taxon>Dendrothele</taxon>
    </lineage>
</organism>